<dbReference type="EMBL" id="CM004387">
    <property type="protein sequence ID" value="OAY59546.1"/>
    <property type="molecule type" value="Genomic_DNA"/>
</dbReference>
<gene>
    <name evidence="1" type="ORF">MANES_01G039800</name>
</gene>
<accession>A0A2C9WI24</accession>
<organism evidence="1">
    <name type="scientific">Manihot esculenta</name>
    <name type="common">Cassava</name>
    <name type="synonym">Jatropha manihot</name>
    <dbReference type="NCBI Taxonomy" id="3983"/>
    <lineage>
        <taxon>Eukaryota</taxon>
        <taxon>Viridiplantae</taxon>
        <taxon>Streptophyta</taxon>
        <taxon>Embryophyta</taxon>
        <taxon>Tracheophyta</taxon>
        <taxon>Spermatophyta</taxon>
        <taxon>Magnoliopsida</taxon>
        <taxon>eudicotyledons</taxon>
        <taxon>Gunneridae</taxon>
        <taxon>Pentapetalae</taxon>
        <taxon>rosids</taxon>
        <taxon>fabids</taxon>
        <taxon>Malpighiales</taxon>
        <taxon>Euphorbiaceae</taxon>
        <taxon>Crotonoideae</taxon>
        <taxon>Manihoteae</taxon>
        <taxon>Manihot</taxon>
    </lineage>
</organism>
<reference evidence="1" key="1">
    <citation type="submission" date="2016-02" db="EMBL/GenBank/DDBJ databases">
        <title>WGS assembly of Manihot esculenta.</title>
        <authorList>
            <person name="Bredeson J.V."/>
            <person name="Prochnik S.E."/>
            <person name="Lyons J.B."/>
            <person name="Schmutz J."/>
            <person name="Grimwood J."/>
            <person name="Vrebalov J."/>
            <person name="Bart R.S."/>
            <person name="Amuge T."/>
            <person name="Ferguson M.E."/>
            <person name="Green R."/>
            <person name="Putnam N."/>
            <person name="Stites J."/>
            <person name="Rounsley S."/>
            <person name="Rokhsar D.S."/>
        </authorList>
    </citation>
    <scope>NUCLEOTIDE SEQUENCE [LARGE SCALE GENOMIC DNA]</scope>
    <source>
        <tissue evidence="1">Leaf</tissue>
    </source>
</reference>
<dbReference type="AlphaFoldDB" id="A0A2C9WI24"/>
<sequence>MFLAQMSIPITVAFCIHNLLCFSFSISTVNFVVADAAVSLRCSFEQVML</sequence>
<protein>
    <submittedName>
        <fullName evidence="1">Uncharacterized protein</fullName>
    </submittedName>
</protein>
<name>A0A2C9WI24_MANES</name>
<evidence type="ECO:0000313" key="1">
    <source>
        <dbReference type="EMBL" id="OAY59546.1"/>
    </source>
</evidence>
<proteinExistence type="predicted"/>